<gene>
    <name evidence="1" type="ORF">CDL15_Pgr004604</name>
</gene>
<organism evidence="1 2">
    <name type="scientific">Punica granatum</name>
    <name type="common">Pomegranate</name>
    <dbReference type="NCBI Taxonomy" id="22663"/>
    <lineage>
        <taxon>Eukaryota</taxon>
        <taxon>Viridiplantae</taxon>
        <taxon>Streptophyta</taxon>
        <taxon>Embryophyta</taxon>
        <taxon>Tracheophyta</taxon>
        <taxon>Spermatophyta</taxon>
        <taxon>Magnoliopsida</taxon>
        <taxon>eudicotyledons</taxon>
        <taxon>Gunneridae</taxon>
        <taxon>Pentapetalae</taxon>
        <taxon>rosids</taxon>
        <taxon>malvids</taxon>
        <taxon>Myrtales</taxon>
        <taxon>Lythraceae</taxon>
        <taxon>Punica</taxon>
    </lineage>
</organism>
<reference evidence="2" key="1">
    <citation type="journal article" date="2017" name="Plant J.">
        <title>The pomegranate (Punica granatum L.) genome and the genomics of punicalagin biosynthesis.</title>
        <authorList>
            <person name="Qin G."/>
            <person name="Xu C."/>
            <person name="Ming R."/>
            <person name="Tang H."/>
            <person name="Guyot R."/>
            <person name="Kramer E.M."/>
            <person name="Hu Y."/>
            <person name="Yi X."/>
            <person name="Qi Y."/>
            <person name="Xu X."/>
            <person name="Gao Z."/>
            <person name="Pan H."/>
            <person name="Jian J."/>
            <person name="Tian Y."/>
            <person name="Yue Z."/>
            <person name="Xu Y."/>
        </authorList>
    </citation>
    <scope>NUCLEOTIDE SEQUENCE [LARGE SCALE GENOMIC DNA]</scope>
    <source>
        <strain evidence="2">cv. Dabenzi</strain>
    </source>
</reference>
<evidence type="ECO:0000313" key="2">
    <source>
        <dbReference type="Proteomes" id="UP000197138"/>
    </source>
</evidence>
<evidence type="ECO:0000313" key="1">
    <source>
        <dbReference type="EMBL" id="OWM74837.1"/>
    </source>
</evidence>
<protein>
    <submittedName>
        <fullName evidence="1">Uncharacterized protein</fullName>
    </submittedName>
</protein>
<dbReference type="Proteomes" id="UP000197138">
    <property type="component" value="Unassembled WGS sequence"/>
</dbReference>
<proteinExistence type="predicted"/>
<name>A0A218WPP5_PUNGR</name>
<sequence length="135" mass="15023">MRSAPSWMRGFRRRGELSKSGSLSSWRRSSSLSLSVSACVPLQWRISERLAEVLPPPSPPLQFPLFPEQVSIYDPIAPLDPFHCINLCNVFFVSFVGLSSSSSHALILGFLFLAIFSVGRDAEQSRAEQSRPVLE</sequence>
<dbReference type="EMBL" id="MTKT01003433">
    <property type="protein sequence ID" value="OWM74837.1"/>
    <property type="molecule type" value="Genomic_DNA"/>
</dbReference>
<dbReference type="AlphaFoldDB" id="A0A218WPP5"/>
<accession>A0A218WPP5</accession>
<comment type="caution">
    <text evidence="1">The sequence shown here is derived from an EMBL/GenBank/DDBJ whole genome shotgun (WGS) entry which is preliminary data.</text>
</comment>